<sequence length="410" mass="45532">MAPLIGDFDPFSPEMMADPYPVYATLLRADGPVYLDRRGIWIVSGYDDVRAAAKDHERFSSADGIAYDKSSLPILFGVDPPDHTRLRRLINRDLTPRAVESWRPFVEQICRELLDAALAAEDVEMVNEVLVPLPVRVIAAVLGIPGDDVAQFKAWSAGVIEGFNANARLRPRSGLDDGDPDSADRRRAAKKALSAVAGISVYFQTLLDQRRRQPTGDDLISKLLAANEDQLRDEELVWLCLALLVGGNETTTHLLGNLCLALIDHPDQDTLVRARQELIPGTVEETLRFDPPVQSVFRTATTDVEIGGTVIPEGSRVQLSFAAANRDPRRWEDPERFRVERQSDGHVAFGSGIHFCVGAPLVRLETSTFLRQLLARTERIALSGPFRRIKSPTFRGFEELPLHLTPRVMA</sequence>
<dbReference type="AlphaFoldDB" id="A0A1C5K2P6"/>
<dbReference type="GO" id="GO:0036199">
    <property type="term" value="F:cholest-4-en-3-one 26-monooxygenase activity"/>
    <property type="evidence" value="ECO:0007669"/>
    <property type="project" value="TreeGrafter"/>
</dbReference>
<keyword evidence="2 10" id="KW-0349">Heme</keyword>
<dbReference type="CDD" id="cd20625">
    <property type="entry name" value="CYP164-like"/>
    <property type="match status" value="1"/>
</dbReference>
<evidence type="ECO:0000256" key="6">
    <source>
        <dbReference type="ARBA" id="ARBA00023004"/>
    </source>
</evidence>
<dbReference type="GO" id="GO:0020037">
    <property type="term" value="F:heme binding"/>
    <property type="evidence" value="ECO:0007669"/>
    <property type="project" value="InterPro"/>
</dbReference>
<evidence type="ECO:0000256" key="2">
    <source>
        <dbReference type="ARBA" id="ARBA00022617"/>
    </source>
</evidence>
<accession>A0A1C5K2P6</accession>
<evidence type="ECO:0000256" key="9">
    <source>
        <dbReference type="ARBA" id="ARBA00060683"/>
    </source>
</evidence>
<keyword evidence="8" id="KW-0045">Antibiotic biosynthesis</keyword>
<organism evidence="11 12">
    <name type="scientific">Micromonospora coxensis</name>
    <dbReference type="NCBI Taxonomy" id="356852"/>
    <lineage>
        <taxon>Bacteria</taxon>
        <taxon>Bacillati</taxon>
        <taxon>Actinomycetota</taxon>
        <taxon>Actinomycetes</taxon>
        <taxon>Micromonosporales</taxon>
        <taxon>Micromonosporaceae</taxon>
        <taxon>Micromonospora</taxon>
    </lineage>
</organism>
<gene>
    <name evidence="11" type="ORF">GA0070614_6058</name>
</gene>
<evidence type="ECO:0000256" key="8">
    <source>
        <dbReference type="ARBA" id="ARBA00023194"/>
    </source>
</evidence>
<dbReference type="GO" id="GO:0017000">
    <property type="term" value="P:antibiotic biosynthetic process"/>
    <property type="evidence" value="ECO:0007669"/>
    <property type="project" value="UniProtKB-KW"/>
</dbReference>
<evidence type="ECO:0000256" key="5">
    <source>
        <dbReference type="ARBA" id="ARBA00023002"/>
    </source>
</evidence>
<keyword evidence="6 10" id="KW-0408">Iron</keyword>
<evidence type="ECO:0000256" key="7">
    <source>
        <dbReference type="ARBA" id="ARBA00023033"/>
    </source>
</evidence>
<dbReference type="GO" id="GO:0006707">
    <property type="term" value="P:cholesterol catabolic process"/>
    <property type="evidence" value="ECO:0007669"/>
    <property type="project" value="TreeGrafter"/>
</dbReference>
<evidence type="ECO:0000256" key="3">
    <source>
        <dbReference type="ARBA" id="ARBA00022723"/>
    </source>
</evidence>
<dbReference type="RefSeq" id="WP_157745136.1">
    <property type="nucleotide sequence ID" value="NZ_LT607753.1"/>
</dbReference>
<dbReference type="Proteomes" id="UP000198215">
    <property type="component" value="Chromosome I"/>
</dbReference>
<dbReference type="PANTHER" id="PTHR46696">
    <property type="entry name" value="P450, PUTATIVE (EUROFUNG)-RELATED"/>
    <property type="match status" value="1"/>
</dbReference>
<dbReference type="OrthoDB" id="502624at2"/>
<keyword evidence="12" id="KW-1185">Reference proteome</keyword>
<keyword evidence="7 10" id="KW-0503">Monooxygenase</keyword>
<keyword evidence="5 10" id="KW-0560">Oxidoreductase</keyword>
<dbReference type="PROSITE" id="PS00086">
    <property type="entry name" value="CYTOCHROME_P450"/>
    <property type="match status" value="1"/>
</dbReference>
<dbReference type="Gene3D" id="1.10.630.10">
    <property type="entry name" value="Cytochrome P450"/>
    <property type="match status" value="1"/>
</dbReference>
<dbReference type="InterPro" id="IPR017972">
    <property type="entry name" value="Cyt_P450_CS"/>
</dbReference>
<evidence type="ECO:0000256" key="10">
    <source>
        <dbReference type="RuleBase" id="RU000461"/>
    </source>
</evidence>
<dbReference type="Pfam" id="PF00067">
    <property type="entry name" value="p450"/>
    <property type="match status" value="1"/>
</dbReference>
<protein>
    <submittedName>
        <fullName evidence="11">Cytochrome P450</fullName>
    </submittedName>
</protein>
<dbReference type="SUPFAM" id="SSF48264">
    <property type="entry name" value="Cytochrome P450"/>
    <property type="match status" value="1"/>
</dbReference>
<dbReference type="FunFam" id="1.10.630.10:FF:000018">
    <property type="entry name" value="Cytochrome P450 monooxygenase"/>
    <property type="match status" value="1"/>
</dbReference>
<evidence type="ECO:0000256" key="4">
    <source>
        <dbReference type="ARBA" id="ARBA00022857"/>
    </source>
</evidence>
<dbReference type="InterPro" id="IPR002397">
    <property type="entry name" value="Cyt_P450_B"/>
</dbReference>
<dbReference type="InterPro" id="IPR036396">
    <property type="entry name" value="Cyt_P450_sf"/>
</dbReference>
<reference evidence="12" key="1">
    <citation type="submission" date="2016-06" db="EMBL/GenBank/DDBJ databases">
        <authorList>
            <person name="Varghese N."/>
            <person name="Submissions Spin"/>
        </authorList>
    </citation>
    <scope>NUCLEOTIDE SEQUENCE [LARGE SCALE GENOMIC DNA]</scope>
    <source>
        <strain evidence="12">DSM 45161</strain>
    </source>
</reference>
<dbReference type="PRINTS" id="PR00359">
    <property type="entry name" value="BP450"/>
</dbReference>
<dbReference type="GO" id="GO:0008395">
    <property type="term" value="F:steroid hydroxylase activity"/>
    <property type="evidence" value="ECO:0007669"/>
    <property type="project" value="TreeGrafter"/>
</dbReference>
<dbReference type="InterPro" id="IPR001128">
    <property type="entry name" value="Cyt_P450"/>
</dbReference>
<dbReference type="EMBL" id="LT607753">
    <property type="protein sequence ID" value="SCG77008.1"/>
    <property type="molecule type" value="Genomic_DNA"/>
</dbReference>
<comment type="similarity">
    <text evidence="1 10">Belongs to the cytochrome P450 family.</text>
</comment>
<evidence type="ECO:0000256" key="1">
    <source>
        <dbReference type="ARBA" id="ARBA00010617"/>
    </source>
</evidence>
<dbReference type="GO" id="GO:0005506">
    <property type="term" value="F:iron ion binding"/>
    <property type="evidence" value="ECO:0007669"/>
    <property type="project" value="InterPro"/>
</dbReference>
<keyword evidence="3 10" id="KW-0479">Metal-binding</keyword>
<proteinExistence type="inferred from homology"/>
<keyword evidence="4" id="KW-0521">NADP</keyword>
<comment type="pathway">
    <text evidence="9">Antibiotic biosynthesis; mycinamicin biosynthesis.</text>
</comment>
<evidence type="ECO:0000313" key="12">
    <source>
        <dbReference type="Proteomes" id="UP000198215"/>
    </source>
</evidence>
<name>A0A1C5K2P6_9ACTN</name>
<evidence type="ECO:0000313" key="11">
    <source>
        <dbReference type="EMBL" id="SCG77008.1"/>
    </source>
</evidence>
<dbReference type="PANTHER" id="PTHR46696:SF4">
    <property type="entry name" value="BIOTIN BIOSYNTHESIS CYTOCHROME P450"/>
    <property type="match status" value="1"/>
</dbReference>